<feature type="compositionally biased region" description="Polar residues" evidence="1">
    <location>
        <begin position="131"/>
        <end position="141"/>
    </location>
</feature>
<gene>
    <name evidence="2" type="ORF">Nkreftii_004051</name>
</gene>
<dbReference type="EMBL" id="CP047423">
    <property type="protein sequence ID" value="QPD06277.1"/>
    <property type="molecule type" value="Genomic_DNA"/>
</dbReference>
<accession>A0A7S8FI62</accession>
<dbReference type="KEGG" id="nkf:Nkreftii_004051"/>
<reference evidence="2 3" key="1">
    <citation type="journal article" date="2020" name="ISME J.">
        <title>Enrichment and physiological characterization of a novel comammox Nitrospira indicates ammonium inhibition of complete nitrification.</title>
        <authorList>
            <person name="Sakoula D."/>
            <person name="Koch H."/>
            <person name="Frank J."/>
            <person name="Jetten M.S.M."/>
            <person name="van Kessel M.A.H.J."/>
            <person name="Lucker S."/>
        </authorList>
    </citation>
    <scope>NUCLEOTIDE SEQUENCE [LARGE SCALE GENOMIC DNA]</scope>
    <source>
        <strain evidence="2">Comreactor17</strain>
    </source>
</reference>
<protein>
    <submittedName>
        <fullName evidence="2">Uncharacterized protein</fullName>
    </submittedName>
</protein>
<proteinExistence type="predicted"/>
<feature type="region of interest" description="Disordered" evidence="1">
    <location>
        <begin position="121"/>
        <end position="141"/>
    </location>
</feature>
<name>A0A7S8FI62_9BACT</name>
<evidence type="ECO:0000313" key="3">
    <source>
        <dbReference type="Proteomes" id="UP000593737"/>
    </source>
</evidence>
<sequence>MPSLNVQNPGMPDLQFVLFVSALCTSDLTTINLPPELRNTIFDRCWSLIHTEAPPTDPKERVLDLRGGTELTLDACAATIRSLLQEAHITTLVWDHPVSEPSMNSSPEALPLVDRLGKLYPERPDIVDPTNRPSSGSNPTS</sequence>
<evidence type="ECO:0000313" key="2">
    <source>
        <dbReference type="EMBL" id="QPD06277.1"/>
    </source>
</evidence>
<dbReference type="AlphaFoldDB" id="A0A7S8FI62"/>
<organism evidence="2 3">
    <name type="scientific">Candidatus Nitrospira kreftii</name>
    <dbReference type="NCBI Taxonomy" id="2652173"/>
    <lineage>
        <taxon>Bacteria</taxon>
        <taxon>Pseudomonadati</taxon>
        <taxon>Nitrospirota</taxon>
        <taxon>Nitrospiria</taxon>
        <taxon>Nitrospirales</taxon>
        <taxon>Nitrospiraceae</taxon>
        <taxon>Nitrospira</taxon>
    </lineage>
</organism>
<evidence type="ECO:0000256" key="1">
    <source>
        <dbReference type="SAM" id="MobiDB-lite"/>
    </source>
</evidence>
<dbReference type="Proteomes" id="UP000593737">
    <property type="component" value="Chromosome"/>
</dbReference>